<dbReference type="Proteomes" id="UP001317613">
    <property type="component" value="Chromosome"/>
</dbReference>
<evidence type="ECO:0000313" key="1">
    <source>
        <dbReference type="EMBL" id="BDQ60011.1"/>
    </source>
</evidence>
<protein>
    <submittedName>
        <fullName evidence="1">Uncharacterized protein</fullName>
    </submittedName>
</protein>
<sequence length="111" mass="13003">MHELIKEIERQLEMDRIEANMSAEDILYIVKGFKRPYLNENQQIVLDWLKANVEQDNASPMCAVFLLGEWQTRIGSKELRNVDIAYCGLNSKQQAQVLRAFADWIEQEETE</sequence>
<proteinExistence type="predicted"/>
<dbReference type="EMBL" id="AP026729">
    <property type="protein sequence ID" value="BDQ60011.1"/>
    <property type="molecule type" value="Genomic_DNA"/>
</dbReference>
<accession>A0AC59HK60</accession>
<organism evidence="1 2">
    <name type="scientific">Enterococcus faecalis</name>
    <name type="common">Streptococcus faecalis</name>
    <dbReference type="NCBI Taxonomy" id="1351"/>
    <lineage>
        <taxon>Bacteria</taxon>
        <taxon>Bacillati</taxon>
        <taxon>Bacillota</taxon>
        <taxon>Bacilli</taxon>
        <taxon>Lactobacillales</taxon>
        <taxon>Enterococcaceae</taxon>
        <taxon>Enterococcus</taxon>
    </lineage>
</organism>
<reference evidence="1" key="1">
    <citation type="submission" date="2022-08" db="EMBL/GenBank/DDBJ databases">
        <title>Molecular epidemiological analysis of five strains of VanD-type vancomycin-resistant Enterococcus faecalis.</title>
        <authorList>
            <person name="Mimura K."/>
            <person name="Hashimoto Y."/>
            <person name="Tomita H."/>
        </authorList>
    </citation>
    <scope>NUCLEOTIDE SEQUENCE</scope>
    <source>
        <strain evidence="1">SVR2332</strain>
    </source>
</reference>
<name>A0AC59HK60_ENTFL</name>
<gene>
    <name evidence="1" type="ORF">EfsSVR2332_00890</name>
</gene>
<evidence type="ECO:0000313" key="2">
    <source>
        <dbReference type="Proteomes" id="UP001317613"/>
    </source>
</evidence>